<evidence type="ECO:0000313" key="3">
    <source>
        <dbReference type="Proteomes" id="UP000277212"/>
    </source>
</evidence>
<comment type="caution">
    <text evidence="2">The sequence shown here is derived from an EMBL/GenBank/DDBJ whole genome shotgun (WGS) entry which is preliminary data.</text>
</comment>
<evidence type="ECO:0000256" key="1">
    <source>
        <dbReference type="SAM" id="MobiDB-lite"/>
    </source>
</evidence>
<feature type="region of interest" description="Disordered" evidence="1">
    <location>
        <begin position="156"/>
        <end position="188"/>
    </location>
</feature>
<dbReference type="AlphaFoldDB" id="A0A3M2RUP6"/>
<accession>A0A3M2RUP6</accession>
<feature type="compositionally biased region" description="Basic and acidic residues" evidence="1">
    <location>
        <begin position="357"/>
        <end position="388"/>
    </location>
</feature>
<organism evidence="2 3">
    <name type="scientific">Fusarium kuroshium</name>
    <dbReference type="NCBI Taxonomy" id="2010991"/>
    <lineage>
        <taxon>Eukaryota</taxon>
        <taxon>Fungi</taxon>
        <taxon>Dikarya</taxon>
        <taxon>Ascomycota</taxon>
        <taxon>Pezizomycotina</taxon>
        <taxon>Sordariomycetes</taxon>
        <taxon>Hypocreomycetidae</taxon>
        <taxon>Hypocreales</taxon>
        <taxon>Nectriaceae</taxon>
        <taxon>Fusarium</taxon>
        <taxon>Fusarium solani species complex</taxon>
    </lineage>
</organism>
<dbReference type="EMBL" id="NKUJ01000261">
    <property type="protein sequence ID" value="RMJ09001.1"/>
    <property type="molecule type" value="Genomic_DNA"/>
</dbReference>
<sequence>MAGRYKKPEILPSPCLSRQESPRKVTPPENKTLPSPPATEQPVEPARNPSPASRMPQSLLDYKRQAERGEVSHLTSISISQQDFSGARDEIETAFRRFDYEPGRGRITLRMPSPTHDAFVCLVDRAICDELARIGRHDDTASPFTSQILGAGSSRIFLNDDDDEESERNDRDSLPKQTRRQPDAQFQHRKAAFPGVVVEVSYSHDRKQLSKIAKQYIHHSDGNIKAVICIDINYGSSQSTISLWKPRFTPERGSNTVIMDIEHVIQAQPFRTAGGQPLNHDDTLTLTLHDFAPDELCHDCPPTSLSIPLARICEFVGLAEQAQQARESKTARGIRSTRQVKKRPLSSSSLEELCSEDETRFKNQERADDAMTNNQDRDFEPRPAKRRA</sequence>
<evidence type="ECO:0000313" key="2">
    <source>
        <dbReference type="EMBL" id="RMJ09001.1"/>
    </source>
</evidence>
<feature type="region of interest" description="Disordered" evidence="1">
    <location>
        <begin position="325"/>
        <end position="388"/>
    </location>
</feature>
<dbReference type="Proteomes" id="UP000277212">
    <property type="component" value="Unassembled WGS sequence"/>
</dbReference>
<gene>
    <name evidence="2" type="ORF">CDV36_011391</name>
</gene>
<reference evidence="2 3" key="1">
    <citation type="submission" date="2017-06" db="EMBL/GenBank/DDBJ databases">
        <title>Comparative genomic analysis of Ambrosia Fusariam Clade fungi.</title>
        <authorList>
            <person name="Stajich J.E."/>
            <person name="Carrillo J."/>
            <person name="Kijimoto T."/>
            <person name="Eskalen A."/>
            <person name="O'Donnell K."/>
            <person name="Kasson M."/>
        </authorList>
    </citation>
    <scope>NUCLEOTIDE SEQUENCE [LARGE SCALE GENOMIC DNA]</scope>
    <source>
        <strain evidence="2">UCR3666</strain>
    </source>
</reference>
<dbReference type="STRING" id="2010991.A0A3M2RUP6"/>
<dbReference type="OrthoDB" id="3485856at2759"/>
<keyword evidence="3" id="KW-1185">Reference proteome</keyword>
<name>A0A3M2RUP6_9HYPO</name>
<feature type="region of interest" description="Disordered" evidence="1">
    <location>
        <begin position="1"/>
        <end position="56"/>
    </location>
</feature>
<protein>
    <submittedName>
        <fullName evidence="2">Uncharacterized protein</fullName>
    </submittedName>
</protein>
<proteinExistence type="predicted"/>